<evidence type="ECO:0000313" key="1">
    <source>
        <dbReference type="EMBL" id="GAA1693111.1"/>
    </source>
</evidence>
<name>A0ABN2HTZ0_9ACTN</name>
<dbReference type="InterPro" id="IPR057705">
    <property type="entry name" value="DUF7945"/>
</dbReference>
<evidence type="ECO:0000313" key="2">
    <source>
        <dbReference type="Proteomes" id="UP001500618"/>
    </source>
</evidence>
<dbReference type="RefSeq" id="WP_163569247.1">
    <property type="nucleotide sequence ID" value="NZ_BAAANY010000019.1"/>
</dbReference>
<sequence>MVQLVALGLSMSVDVRFPDMRNQLKSVLNGLRDFRYQEEVWVGKRYPRENFFDDLSETYEILEDLGVLDNPRSRVGSVLKSEGEADAMEQVAGALSELFARYGYRLSDDQYLGKPEWAAVIAAAGHAYDVILESDS</sequence>
<gene>
    <name evidence="1" type="ORF">GCM10009765_48100</name>
</gene>
<reference evidence="1 2" key="1">
    <citation type="journal article" date="2019" name="Int. J. Syst. Evol. Microbiol.">
        <title>The Global Catalogue of Microorganisms (GCM) 10K type strain sequencing project: providing services to taxonomists for standard genome sequencing and annotation.</title>
        <authorList>
            <consortium name="The Broad Institute Genomics Platform"/>
            <consortium name="The Broad Institute Genome Sequencing Center for Infectious Disease"/>
            <person name="Wu L."/>
            <person name="Ma J."/>
        </authorList>
    </citation>
    <scope>NUCLEOTIDE SEQUENCE [LARGE SCALE GENOMIC DNA]</scope>
    <source>
        <strain evidence="1 2">JCM 14718</strain>
    </source>
</reference>
<dbReference type="Pfam" id="PF25656">
    <property type="entry name" value="DUF7945"/>
    <property type="match status" value="1"/>
</dbReference>
<keyword evidence="2" id="KW-1185">Reference proteome</keyword>
<proteinExistence type="predicted"/>
<dbReference type="EMBL" id="BAAANY010000019">
    <property type="protein sequence ID" value="GAA1693111.1"/>
    <property type="molecule type" value="Genomic_DNA"/>
</dbReference>
<protein>
    <submittedName>
        <fullName evidence="1">Uncharacterized protein</fullName>
    </submittedName>
</protein>
<accession>A0ABN2HTZ0</accession>
<dbReference type="Proteomes" id="UP001500618">
    <property type="component" value="Unassembled WGS sequence"/>
</dbReference>
<comment type="caution">
    <text evidence="1">The sequence shown here is derived from an EMBL/GenBank/DDBJ whole genome shotgun (WGS) entry which is preliminary data.</text>
</comment>
<organism evidence="1 2">
    <name type="scientific">Fodinicola feengrottensis</name>
    <dbReference type="NCBI Taxonomy" id="435914"/>
    <lineage>
        <taxon>Bacteria</taxon>
        <taxon>Bacillati</taxon>
        <taxon>Actinomycetota</taxon>
        <taxon>Actinomycetes</taxon>
        <taxon>Mycobacteriales</taxon>
        <taxon>Fodinicola</taxon>
    </lineage>
</organism>
<dbReference type="NCBIfam" id="NF047838">
    <property type="entry name" value="SCO4402_fam"/>
    <property type="match status" value="1"/>
</dbReference>